<organism evidence="2 3">
    <name type="scientific">Dryococelus australis</name>
    <dbReference type="NCBI Taxonomy" id="614101"/>
    <lineage>
        <taxon>Eukaryota</taxon>
        <taxon>Metazoa</taxon>
        <taxon>Ecdysozoa</taxon>
        <taxon>Arthropoda</taxon>
        <taxon>Hexapoda</taxon>
        <taxon>Insecta</taxon>
        <taxon>Pterygota</taxon>
        <taxon>Neoptera</taxon>
        <taxon>Polyneoptera</taxon>
        <taxon>Phasmatodea</taxon>
        <taxon>Verophasmatodea</taxon>
        <taxon>Anareolatae</taxon>
        <taxon>Phasmatidae</taxon>
        <taxon>Eurycanthinae</taxon>
        <taxon>Dryococelus</taxon>
    </lineage>
</organism>
<dbReference type="SUPFAM" id="SSF56003">
    <property type="entry name" value="Molybdenum cofactor-binding domain"/>
    <property type="match status" value="1"/>
</dbReference>
<feature type="non-terminal residue" evidence="2">
    <location>
        <position position="77"/>
    </location>
</feature>
<dbReference type="Pfam" id="PF20256">
    <property type="entry name" value="MoCoBD_2"/>
    <property type="match status" value="1"/>
</dbReference>
<dbReference type="InterPro" id="IPR037165">
    <property type="entry name" value="AldOxase/xan_DH_Mopterin-bd_sf"/>
</dbReference>
<comment type="caution">
    <text evidence="2">The sequence shown here is derived from an EMBL/GenBank/DDBJ whole genome shotgun (WGS) entry which is preliminary data.</text>
</comment>
<name>A0ABQ9I2A8_9NEOP</name>
<dbReference type="EMBL" id="JARBHB010000003">
    <property type="protein sequence ID" value="KAJ8890764.1"/>
    <property type="molecule type" value="Genomic_DNA"/>
</dbReference>
<accession>A0ABQ9I2A8</accession>
<sequence length="77" mass="8172">MPINTVNSYPLVATVNISHINPPARGISMVPTMFGAAFSSEFMNQAGALVHVYEDGSVLLSHGGTEMGQGLHTKMIQ</sequence>
<feature type="domain" description="Aldehyde oxidase/xanthine dehydrogenase second molybdopterin binding" evidence="1">
    <location>
        <begin position="24"/>
        <end position="77"/>
    </location>
</feature>
<dbReference type="InterPro" id="IPR046867">
    <property type="entry name" value="AldOxase/xan_DH_MoCoBD2"/>
</dbReference>
<proteinExistence type="predicted"/>
<reference evidence="2 3" key="1">
    <citation type="submission" date="2023-02" db="EMBL/GenBank/DDBJ databases">
        <title>LHISI_Scaffold_Assembly.</title>
        <authorList>
            <person name="Stuart O.P."/>
            <person name="Cleave R."/>
            <person name="Magrath M.J.L."/>
            <person name="Mikheyev A.S."/>
        </authorList>
    </citation>
    <scope>NUCLEOTIDE SEQUENCE [LARGE SCALE GENOMIC DNA]</scope>
    <source>
        <strain evidence="2">Daus_M_001</strain>
        <tissue evidence="2">Leg muscle</tissue>
    </source>
</reference>
<evidence type="ECO:0000259" key="1">
    <source>
        <dbReference type="Pfam" id="PF20256"/>
    </source>
</evidence>
<protein>
    <recommendedName>
        <fullName evidence="1">Aldehyde oxidase/xanthine dehydrogenase second molybdopterin binding domain-containing protein</fullName>
    </recommendedName>
</protein>
<keyword evidence="3" id="KW-1185">Reference proteome</keyword>
<dbReference type="PANTHER" id="PTHR45444:SF3">
    <property type="entry name" value="XANTHINE DEHYDROGENASE"/>
    <property type="match status" value="1"/>
</dbReference>
<gene>
    <name evidence="2" type="ORF">PR048_010273</name>
</gene>
<evidence type="ECO:0000313" key="3">
    <source>
        <dbReference type="Proteomes" id="UP001159363"/>
    </source>
</evidence>
<dbReference type="Gene3D" id="3.30.365.10">
    <property type="entry name" value="Aldehyde oxidase/xanthine dehydrogenase, molybdopterin binding domain"/>
    <property type="match status" value="2"/>
</dbReference>
<evidence type="ECO:0000313" key="2">
    <source>
        <dbReference type="EMBL" id="KAJ8890764.1"/>
    </source>
</evidence>
<dbReference type="Proteomes" id="UP001159363">
    <property type="component" value="Chromosome 3"/>
</dbReference>
<dbReference type="PANTHER" id="PTHR45444">
    <property type="entry name" value="XANTHINE DEHYDROGENASE"/>
    <property type="match status" value="1"/>
</dbReference>
<dbReference type="InterPro" id="IPR016208">
    <property type="entry name" value="Ald_Oxase/xanthine_DH-like"/>
</dbReference>